<name>A0A699I334_TANCI</name>
<accession>A0A699I334</accession>
<proteinExistence type="predicted"/>
<comment type="caution">
    <text evidence="2">The sequence shown here is derived from an EMBL/GenBank/DDBJ whole genome shotgun (WGS) entry which is preliminary data.</text>
</comment>
<feature type="compositionally biased region" description="Basic and acidic residues" evidence="1">
    <location>
        <begin position="30"/>
        <end position="57"/>
    </location>
</feature>
<feature type="non-terminal residue" evidence="2">
    <location>
        <position position="122"/>
    </location>
</feature>
<evidence type="ECO:0000313" key="2">
    <source>
        <dbReference type="EMBL" id="GEZ22061.1"/>
    </source>
</evidence>
<dbReference type="AlphaFoldDB" id="A0A699I334"/>
<gene>
    <name evidence="2" type="ORF">Tci_494034</name>
</gene>
<feature type="region of interest" description="Disordered" evidence="1">
    <location>
        <begin position="24"/>
        <end position="122"/>
    </location>
</feature>
<sequence length="122" mass="12718">MEENDGVKSFELYVFLCLSEFCKSKSPRNGVDKNDNKRRPSSKDHHGDVEAGRRDRSPSPVRSRRRKKSSGFTFGIGSRNSSWAVEIPTKGGGGGRSRGGNGGGKGGGGSARGGGGSSGKSG</sequence>
<organism evidence="2">
    <name type="scientific">Tanacetum cinerariifolium</name>
    <name type="common">Dalmatian daisy</name>
    <name type="synonym">Chrysanthemum cinerariifolium</name>
    <dbReference type="NCBI Taxonomy" id="118510"/>
    <lineage>
        <taxon>Eukaryota</taxon>
        <taxon>Viridiplantae</taxon>
        <taxon>Streptophyta</taxon>
        <taxon>Embryophyta</taxon>
        <taxon>Tracheophyta</taxon>
        <taxon>Spermatophyta</taxon>
        <taxon>Magnoliopsida</taxon>
        <taxon>eudicotyledons</taxon>
        <taxon>Gunneridae</taxon>
        <taxon>Pentapetalae</taxon>
        <taxon>asterids</taxon>
        <taxon>campanulids</taxon>
        <taxon>Asterales</taxon>
        <taxon>Asteraceae</taxon>
        <taxon>Asteroideae</taxon>
        <taxon>Anthemideae</taxon>
        <taxon>Anthemidinae</taxon>
        <taxon>Tanacetum</taxon>
    </lineage>
</organism>
<protein>
    <submittedName>
        <fullName evidence="2">Uncharacterized protein</fullName>
    </submittedName>
</protein>
<dbReference type="EMBL" id="BKCJ010253824">
    <property type="protein sequence ID" value="GEZ22061.1"/>
    <property type="molecule type" value="Genomic_DNA"/>
</dbReference>
<reference evidence="2" key="1">
    <citation type="journal article" date="2019" name="Sci. Rep.">
        <title>Draft genome of Tanacetum cinerariifolium, the natural source of mosquito coil.</title>
        <authorList>
            <person name="Yamashiro T."/>
            <person name="Shiraishi A."/>
            <person name="Satake H."/>
            <person name="Nakayama K."/>
        </authorList>
    </citation>
    <scope>NUCLEOTIDE SEQUENCE</scope>
</reference>
<feature type="compositionally biased region" description="Gly residues" evidence="1">
    <location>
        <begin position="90"/>
        <end position="122"/>
    </location>
</feature>
<evidence type="ECO:0000256" key="1">
    <source>
        <dbReference type="SAM" id="MobiDB-lite"/>
    </source>
</evidence>